<evidence type="ECO:0000256" key="1">
    <source>
        <dbReference type="SAM" id="SignalP"/>
    </source>
</evidence>
<name>A0A4U6CM07_9BACT</name>
<keyword evidence="1" id="KW-0732">Signal</keyword>
<dbReference type="InterPro" id="IPR008983">
    <property type="entry name" value="Tumour_necrosis_fac-like_dom"/>
</dbReference>
<gene>
    <name evidence="2" type="ORF">FDK13_33970</name>
</gene>
<sequence>MNTRQRSLRITSAVIFLFTLLSGSSAVLAQVKIGTNPTTINAANNLEVEASTAGRSVSVDKTTGKVKIADGSEGNAKVLTSDANGVATWIAPSAQDSPVLFSVSNSTNQSVGFQVTAKADFGVTNYDKNNNFNLTTDEFTVPSNGTGVYQVSTMYSSLNVNWNQGTYVFIYVNGVLARYISIATCVAGVGLGGAGTIIMPLTAGDVVDLRWGVSGQTSTFFIFNLSVSYISK</sequence>
<dbReference type="SUPFAM" id="SSF49842">
    <property type="entry name" value="TNF-like"/>
    <property type="match status" value="1"/>
</dbReference>
<accession>A0A4U6CM07</accession>
<dbReference type="AlphaFoldDB" id="A0A4U6CM07"/>
<dbReference type="EMBL" id="SZVO01000031">
    <property type="protein sequence ID" value="TKT85319.1"/>
    <property type="molecule type" value="Genomic_DNA"/>
</dbReference>
<proteinExistence type="predicted"/>
<dbReference type="Gene3D" id="2.60.120.40">
    <property type="match status" value="1"/>
</dbReference>
<organism evidence="2 3">
    <name type="scientific">Dyadobacter frigoris</name>
    <dbReference type="NCBI Taxonomy" id="2576211"/>
    <lineage>
        <taxon>Bacteria</taxon>
        <taxon>Pseudomonadati</taxon>
        <taxon>Bacteroidota</taxon>
        <taxon>Cytophagia</taxon>
        <taxon>Cytophagales</taxon>
        <taxon>Spirosomataceae</taxon>
        <taxon>Dyadobacter</taxon>
    </lineage>
</organism>
<feature type="chain" id="PRO_5020402416" description="BIG2 domain-containing protein" evidence="1">
    <location>
        <begin position="30"/>
        <end position="232"/>
    </location>
</feature>
<protein>
    <recommendedName>
        <fullName evidence="4">BIG2 domain-containing protein</fullName>
    </recommendedName>
</protein>
<keyword evidence="3" id="KW-1185">Reference proteome</keyword>
<comment type="caution">
    <text evidence="2">The sequence shown here is derived from an EMBL/GenBank/DDBJ whole genome shotgun (WGS) entry which is preliminary data.</text>
</comment>
<dbReference type="Proteomes" id="UP000304900">
    <property type="component" value="Unassembled WGS sequence"/>
</dbReference>
<evidence type="ECO:0000313" key="2">
    <source>
        <dbReference type="EMBL" id="TKT85319.1"/>
    </source>
</evidence>
<feature type="signal peptide" evidence="1">
    <location>
        <begin position="1"/>
        <end position="29"/>
    </location>
</feature>
<evidence type="ECO:0000313" key="3">
    <source>
        <dbReference type="Proteomes" id="UP000304900"/>
    </source>
</evidence>
<dbReference type="OrthoDB" id="956464at2"/>
<evidence type="ECO:0008006" key="4">
    <source>
        <dbReference type="Google" id="ProtNLM"/>
    </source>
</evidence>
<reference evidence="2 3" key="1">
    <citation type="submission" date="2019-05" db="EMBL/GenBank/DDBJ databases">
        <title>Dyadobacter AR-3-8 sp. nov., isolated from arctic soil.</title>
        <authorList>
            <person name="Chaudhary D.K."/>
        </authorList>
    </citation>
    <scope>NUCLEOTIDE SEQUENCE [LARGE SCALE GENOMIC DNA]</scope>
    <source>
        <strain evidence="2 3">AR-3-8</strain>
    </source>
</reference>
<dbReference type="RefSeq" id="WP_137344467.1">
    <property type="nucleotide sequence ID" value="NZ_BSQH01000028.1"/>
</dbReference>